<evidence type="ECO:0000313" key="1">
    <source>
        <dbReference type="EMBL" id="KZS86344.1"/>
    </source>
</evidence>
<dbReference type="AlphaFoldDB" id="A0A164M4B4"/>
<name>A0A164M4B4_9AGAM</name>
<dbReference type="STRING" id="1314777.A0A164M4B4"/>
<dbReference type="EMBL" id="KV419537">
    <property type="protein sequence ID" value="KZS86344.1"/>
    <property type="molecule type" value="Genomic_DNA"/>
</dbReference>
<sequence length="121" mass="13619">HSGSLVQFGLNAGPRDARIFGFAQSLLEKYRHEDPAVLQYDLNFLAGISFLWNRVCTIFPTQITQPIIHALEDCGMPPHRSPFIPPGSGYTMKLNGQEYYFPDSLSAPPEGYFSRGYESYV</sequence>
<reference evidence="1 2" key="1">
    <citation type="journal article" date="2016" name="Mol. Biol. Evol.">
        <title>Comparative Genomics of Early-Diverging Mushroom-Forming Fungi Provides Insights into the Origins of Lignocellulose Decay Capabilities.</title>
        <authorList>
            <person name="Nagy L.G."/>
            <person name="Riley R."/>
            <person name="Tritt A."/>
            <person name="Adam C."/>
            <person name="Daum C."/>
            <person name="Floudas D."/>
            <person name="Sun H."/>
            <person name="Yadav J.S."/>
            <person name="Pangilinan J."/>
            <person name="Larsson K.H."/>
            <person name="Matsuura K."/>
            <person name="Barry K."/>
            <person name="Labutti K."/>
            <person name="Kuo R."/>
            <person name="Ohm R.A."/>
            <person name="Bhattacharya S.S."/>
            <person name="Shirouzu T."/>
            <person name="Yoshinaga Y."/>
            <person name="Martin F.M."/>
            <person name="Grigoriev I.V."/>
            <person name="Hibbett D.S."/>
        </authorList>
    </citation>
    <scope>NUCLEOTIDE SEQUENCE [LARGE SCALE GENOMIC DNA]</scope>
    <source>
        <strain evidence="1 2">HHB9708</strain>
    </source>
</reference>
<evidence type="ECO:0000313" key="2">
    <source>
        <dbReference type="Proteomes" id="UP000076722"/>
    </source>
</evidence>
<accession>A0A164M4B4</accession>
<feature type="non-terminal residue" evidence="1">
    <location>
        <position position="121"/>
    </location>
</feature>
<keyword evidence="2" id="KW-1185">Reference proteome</keyword>
<protein>
    <submittedName>
        <fullName evidence="1">Uncharacterized protein</fullName>
    </submittedName>
</protein>
<feature type="non-terminal residue" evidence="1">
    <location>
        <position position="1"/>
    </location>
</feature>
<organism evidence="1 2">
    <name type="scientific">Sistotremastrum niveocremeum HHB9708</name>
    <dbReference type="NCBI Taxonomy" id="1314777"/>
    <lineage>
        <taxon>Eukaryota</taxon>
        <taxon>Fungi</taxon>
        <taxon>Dikarya</taxon>
        <taxon>Basidiomycota</taxon>
        <taxon>Agaricomycotina</taxon>
        <taxon>Agaricomycetes</taxon>
        <taxon>Sistotremastrales</taxon>
        <taxon>Sistotremastraceae</taxon>
        <taxon>Sertulicium</taxon>
        <taxon>Sertulicium niveocremeum</taxon>
    </lineage>
</organism>
<proteinExistence type="predicted"/>
<dbReference type="Proteomes" id="UP000076722">
    <property type="component" value="Unassembled WGS sequence"/>
</dbReference>
<gene>
    <name evidence="1" type="ORF">SISNIDRAFT_385622</name>
</gene>
<dbReference type="OrthoDB" id="2684108at2759"/>